<dbReference type="Pfam" id="PF00028">
    <property type="entry name" value="Cadherin"/>
    <property type="match status" value="1"/>
</dbReference>
<evidence type="ECO:0000256" key="3">
    <source>
        <dbReference type="ARBA" id="ARBA00022737"/>
    </source>
</evidence>
<evidence type="ECO:0000256" key="5">
    <source>
        <dbReference type="ARBA" id="ARBA00022989"/>
    </source>
</evidence>
<feature type="domain" description="Cadherin" evidence="10">
    <location>
        <begin position="588"/>
        <end position="739"/>
    </location>
</feature>
<dbReference type="GO" id="GO:0005509">
    <property type="term" value="F:calcium ion binding"/>
    <property type="evidence" value="ECO:0007669"/>
    <property type="project" value="UniProtKB-UniRule"/>
</dbReference>
<feature type="domain" description="Cadherin" evidence="10">
    <location>
        <begin position="288"/>
        <end position="492"/>
    </location>
</feature>
<keyword evidence="5 9" id="KW-1133">Transmembrane helix</keyword>
<organism evidence="11 12">
    <name type="scientific">Schistosoma japonicum</name>
    <name type="common">Blood fluke</name>
    <dbReference type="NCBI Taxonomy" id="6182"/>
    <lineage>
        <taxon>Eukaryota</taxon>
        <taxon>Metazoa</taxon>
        <taxon>Spiralia</taxon>
        <taxon>Lophotrochozoa</taxon>
        <taxon>Platyhelminthes</taxon>
        <taxon>Trematoda</taxon>
        <taxon>Digenea</taxon>
        <taxon>Strigeidida</taxon>
        <taxon>Schistosomatoidea</taxon>
        <taxon>Schistosomatidae</taxon>
        <taxon>Schistosoma</taxon>
    </lineage>
</organism>
<keyword evidence="2 9" id="KW-0812">Transmembrane</keyword>
<sequence length="949" mass="109355">MQSLFHFYSYLYFIIIFILMITKLTSLKNLTFYTKEHPNVNTLLGNIFTLNHILTINTIHSIQLKTFNVQLTKCFRLDRRTGDLYTTIIGKTMLDSEKICIKNKNSQIIIQQQQQSNLFSVKHLCSINLLVTINNRLLLSIIIQIEDINDNSPIFLDNNIQNYFINESSLPELTKIPLKPAYDIDFNGYNKLYYYLNVISNHELIHNDNPFRLIDTLKMNDTNDLYSLHLVLIKPLDYEIQSMYTLNLTVCDNPLDPMYTLSMDIIHCTSQLIYIHVNNVNDELPWFEQTNYSIIIYETLPIDSEILKVTAYDNDSTPYNRIHYHLIPSHDMILLNNKDLFHINSTTGVIKLAKTILKPVNTSIAYFKITDEDELHNAEITCQLTLLNNTMNTTSINNELLHLNTFQLIHINHLSDKTIINKLILSKNLDAEKLSENILLINKQQFINQYDENIIDYLGILLNCYDHGMPRLSTTLPIIIGIIDIDEYYPNIEFINSTLYETTHIESMESIHNLRIIELQEETLYTQPIGYVKALDYDQDKIDRELISIIDLLIGAHDLGEPKLTSFIKIRIKINDINDNSPEWQFPTDNDFIVIVSKSLTIGTIITRIHAIDKDESINNGYINYYFYTLNNNNNNTNMYKSSYNLITYQIITQFFALDTKSGELTVKYSLLALPDGFLDIWLQAIDNGNSDIHTNNHNHINFDNSHELINYYKQNKSTKDIIAQIHSLDNIHDILPLKMNTNLSSLYITNKKLYGTNINKLSLLISTSMIDKYIEHVPKDINNNEEKFTELNGSNLKSLSIDNTTNQTYIPMSLIGNSTELHYTPITSMMNLTDNIPLHLVHVANDTFSVPLCMTHDNIYATIEHNTTEQLTPQSLTIVATVVSTDQMKSNLLPILSEESSTTDVINAITNNKLCDDNTNIKLEYLTHSEAYYPTYTPCVLTTLANTS</sequence>
<dbReference type="PROSITE" id="PS00232">
    <property type="entry name" value="CADHERIN_1"/>
    <property type="match status" value="2"/>
</dbReference>
<dbReference type="CDD" id="cd11304">
    <property type="entry name" value="Cadherin_repeat"/>
    <property type="match status" value="4"/>
</dbReference>
<evidence type="ECO:0000256" key="6">
    <source>
        <dbReference type="ARBA" id="ARBA00023136"/>
    </source>
</evidence>
<dbReference type="GO" id="GO:0005886">
    <property type="term" value="C:plasma membrane"/>
    <property type="evidence" value="ECO:0007669"/>
    <property type="project" value="InterPro"/>
</dbReference>
<evidence type="ECO:0000256" key="4">
    <source>
        <dbReference type="ARBA" id="ARBA00022837"/>
    </source>
</evidence>
<keyword evidence="4 8" id="KW-0106">Calcium</keyword>
<dbReference type="InterPro" id="IPR002126">
    <property type="entry name" value="Cadherin-like_dom"/>
</dbReference>
<keyword evidence="7" id="KW-0325">Glycoprotein</keyword>
<dbReference type="PRINTS" id="PR00205">
    <property type="entry name" value="CADHERIN"/>
</dbReference>
<accession>A0A4Z2DDV5</accession>
<proteinExistence type="predicted"/>
<dbReference type="OrthoDB" id="6252479at2759"/>
<dbReference type="EMBL" id="SKCS01000177">
    <property type="protein sequence ID" value="TNN14370.1"/>
    <property type="molecule type" value="Genomic_DNA"/>
</dbReference>
<feature type="domain" description="Cadherin" evidence="10">
    <location>
        <begin position="75"/>
        <end position="155"/>
    </location>
</feature>
<dbReference type="STRING" id="6182.A0A4Z2DDV5"/>
<dbReference type="PROSITE" id="PS50268">
    <property type="entry name" value="CADHERIN_2"/>
    <property type="match status" value="5"/>
</dbReference>
<feature type="domain" description="Cadherin" evidence="10">
    <location>
        <begin position="542"/>
        <end position="584"/>
    </location>
</feature>
<dbReference type="SMART" id="SM00112">
    <property type="entry name" value="CA"/>
    <property type="match status" value="3"/>
</dbReference>
<evidence type="ECO:0000256" key="7">
    <source>
        <dbReference type="ARBA" id="ARBA00023180"/>
    </source>
</evidence>
<dbReference type="AlphaFoldDB" id="A0A4Z2DDV5"/>
<feature type="transmembrane region" description="Helical" evidence="9">
    <location>
        <begin position="7"/>
        <end position="25"/>
    </location>
</feature>
<dbReference type="SUPFAM" id="SSF49313">
    <property type="entry name" value="Cadherin-like"/>
    <property type="match status" value="4"/>
</dbReference>
<comment type="caution">
    <text evidence="11">The sequence shown here is derived from an EMBL/GenBank/DDBJ whole genome shotgun (WGS) entry which is preliminary data.</text>
</comment>
<dbReference type="PANTHER" id="PTHR24028">
    <property type="entry name" value="CADHERIN-87A"/>
    <property type="match status" value="1"/>
</dbReference>
<dbReference type="PANTHER" id="PTHR24028:SF146">
    <property type="entry name" value="CADHERIN 96CB, ISOFORM D-RELATED"/>
    <property type="match status" value="1"/>
</dbReference>
<dbReference type="GO" id="GO:0007156">
    <property type="term" value="P:homophilic cell adhesion via plasma membrane adhesion molecules"/>
    <property type="evidence" value="ECO:0007669"/>
    <property type="project" value="InterPro"/>
</dbReference>
<dbReference type="Proteomes" id="UP000311919">
    <property type="component" value="Unassembled WGS sequence"/>
</dbReference>
<keyword evidence="3" id="KW-0677">Repeat</keyword>
<evidence type="ECO:0000313" key="11">
    <source>
        <dbReference type="EMBL" id="TNN14370.1"/>
    </source>
</evidence>
<dbReference type="InterPro" id="IPR050174">
    <property type="entry name" value="Protocadherin/Cadherin-CA"/>
</dbReference>
<protein>
    <submittedName>
        <fullName evidence="11">Protocadherin beta-13</fullName>
    </submittedName>
</protein>
<keyword evidence="6 9" id="KW-0472">Membrane</keyword>
<evidence type="ECO:0000256" key="2">
    <source>
        <dbReference type="ARBA" id="ARBA00022692"/>
    </source>
</evidence>
<evidence type="ECO:0000256" key="1">
    <source>
        <dbReference type="ARBA" id="ARBA00004167"/>
    </source>
</evidence>
<comment type="subcellular location">
    <subcellularLocation>
        <location evidence="1">Membrane</location>
        <topology evidence="1">Single-pass membrane protein</topology>
    </subcellularLocation>
</comment>
<reference evidence="11 12" key="1">
    <citation type="submission" date="2019-03" db="EMBL/GenBank/DDBJ databases">
        <title>An improved genome assembly of the fluke Schistosoma japonicum.</title>
        <authorList>
            <person name="Hu W."/>
            <person name="Luo F."/>
            <person name="Yin M."/>
            <person name="Mo X."/>
            <person name="Sun C."/>
            <person name="Wu Q."/>
            <person name="Zhu B."/>
            <person name="Xiang M."/>
            <person name="Wang J."/>
            <person name="Wang Y."/>
            <person name="Zhang T."/>
            <person name="Xu B."/>
            <person name="Zheng H."/>
            <person name="Feng Z."/>
        </authorList>
    </citation>
    <scope>NUCLEOTIDE SEQUENCE [LARGE SCALE GENOMIC DNA]</scope>
    <source>
        <strain evidence="11">HuSjv2</strain>
        <tissue evidence="11">Worms</tissue>
    </source>
</reference>
<feature type="domain" description="Cadherin" evidence="10">
    <location>
        <begin position="181"/>
        <end position="287"/>
    </location>
</feature>
<evidence type="ECO:0000256" key="9">
    <source>
        <dbReference type="SAM" id="Phobius"/>
    </source>
</evidence>
<dbReference type="InterPro" id="IPR020894">
    <property type="entry name" value="Cadherin_CS"/>
</dbReference>
<gene>
    <name evidence="11" type="ORF">EWB00_002219</name>
</gene>
<keyword evidence="12" id="KW-1185">Reference proteome</keyword>
<evidence type="ECO:0000313" key="12">
    <source>
        <dbReference type="Proteomes" id="UP000311919"/>
    </source>
</evidence>
<dbReference type="InterPro" id="IPR015919">
    <property type="entry name" value="Cadherin-like_sf"/>
</dbReference>
<name>A0A4Z2DDV5_SCHJA</name>
<evidence type="ECO:0000256" key="8">
    <source>
        <dbReference type="PROSITE-ProRule" id="PRU00043"/>
    </source>
</evidence>
<dbReference type="Gene3D" id="2.60.40.60">
    <property type="entry name" value="Cadherins"/>
    <property type="match status" value="6"/>
</dbReference>
<evidence type="ECO:0000259" key="10">
    <source>
        <dbReference type="PROSITE" id="PS50268"/>
    </source>
</evidence>